<organism evidence="1 2">
    <name type="scientific">Dentiscutata heterogama</name>
    <dbReference type="NCBI Taxonomy" id="1316150"/>
    <lineage>
        <taxon>Eukaryota</taxon>
        <taxon>Fungi</taxon>
        <taxon>Fungi incertae sedis</taxon>
        <taxon>Mucoromycota</taxon>
        <taxon>Glomeromycotina</taxon>
        <taxon>Glomeromycetes</taxon>
        <taxon>Diversisporales</taxon>
        <taxon>Gigasporaceae</taxon>
        <taxon>Dentiscutata</taxon>
    </lineage>
</organism>
<evidence type="ECO:0000313" key="2">
    <source>
        <dbReference type="Proteomes" id="UP000789702"/>
    </source>
</evidence>
<dbReference type="EMBL" id="CAJVPU010028415">
    <property type="protein sequence ID" value="CAG8707020.1"/>
    <property type="molecule type" value="Genomic_DNA"/>
</dbReference>
<name>A0ACA9PEL9_9GLOM</name>
<comment type="caution">
    <text evidence="1">The sequence shown here is derived from an EMBL/GenBank/DDBJ whole genome shotgun (WGS) entry which is preliminary data.</text>
</comment>
<feature type="non-terminal residue" evidence="1">
    <location>
        <position position="239"/>
    </location>
</feature>
<dbReference type="Proteomes" id="UP000789702">
    <property type="component" value="Unassembled WGS sequence"/>
</dbReference>
<gene>
    <name evidence="1" type="ORF">DHETER_LOCUS12048</name>
</gene>
<protein>
    <submittedName>
        <fullName evidence="1">5804_t:CDS:1</fullName>
    </submittedName>
</protein>
<accession>A0ACA9PEL9</accession>
<proteinExistence type="predicted"/>
<feature type="non-terminal residue" evidence="1">
    <location>
        <position position="1"/>
    </location>
</feature>
<evidence type="ECO:0000313" key="1">
    <source>
        <dbReference type="EMBL" id="CAG8707020.1"/>
    </source>
</evidence>
<keyword evidence="2" id="KW-1185">Reference proteome</keyword>
<reference evidence="1" key="1">
    <citation type="submission" date="2021-06" db="EMBL/GenBank/DDBJ databases">
        <authorList>
            <person name="Kallberg Y."/>
            <person name="Tangrot J."/>
            <person name="Rosling A."/>
        </authorList>
    </citation>
    <scope>NUCLEOTIDE SEQUENCE</scope>
    <source>
        <strain evidence="1">IL203A</strain>
    </source>
</reference>
<sequence>IVESSQSIFVEIEKYWKEIDEPIIDISEWIIRFAFENIMYLTTNKRFNSIADYYNSLKPNTQPPLTEKLIGGVKMFFHAGHFYSLAPTFWRNMPGQNKAIANMLLGAKKSLDSLVLEIVKKRREQIENSDVKEELSQDFLTQLLTINTNQDVTKGINDEKHQSPMSDEEVKAIMTEILTGGSFTTSNTMLYVIYYIAKYPEVQQKIVKEIESILGNNVNKEITLKDLDNMKYCDAVINE</sequence>